<dbReference type="GO" id="GO:0005886">
    <property type="term" value="C:plasma membrane"/>
    <property type="evidence" value="ECO:0007669"/>
    <property type="project" value="TreeGrafter"/>
</dbReference>
<dbReference type="PANTHER" id="PTHR23113">
    <property type="entry name" value="GUANINE NUCLEOTIDE EXCHANGE FACTOR"/>
    <property type="match status" value="1"/>
</dbReference>
<evidence type="ECO:0000313" key="6">
    <source>
        <dbReference type="Proteomes" id="UP000281549"/>
    </source>
</evidence>
<dbReference type="Gene3D" id="1.20.870.10">
    <property type="entry name" value="Son of sevenless (SoS) protein Chain: S domain 1"/>
    <property type="match status" value="1"/>
</dbReference>
<evidence type="ECO:0000259" key="4">
    <source>
        <dbReference type="PROSITE" id="PS50212"/>
    </source>
</evidence>
<dbReference type="SUPFAM" id="SSF48366">
    <property type="entry name" value="Ras GEF"/>
    <property type="match status" value="1"/>
</dbReference>
<dbReference type="PROSITE" id="PS50212">
    <property type="entry name" value="RASGEF_NTER"/>
    <property type="match status" value="1"/>
</dbReference>
<accession>A0A4P9YL48</accession>
<feature type="domain" description="Ras-GEF" evidence="3">
    <location>
        <begin position="496"/>
        <end position="647"/>
    </location>
</feature>
<evidence type="ECO:0000259" key="3">
    <source>
        <dbReference type="PROSITE" id="PS50009"/>
    </source>
</evidence>
<dbReference type="PANTHER" id="PTHR23113:SF99">
    <property type="entry name" value="RASGEF DOMAIN-CONTAINING PROTEIN"/>
    <property type="match status" value="1"/>
</dbReference>
<evidence type="ECO:0000256" key="2">
    <source>
        <dbReference type="PROSITE-ProRule" id="PRU00168"/>
    </source>
</evidence>
<dbReference type="InterPro" id="IPR023578">
    <property type="entry name" value="Ras_GEF_dom_sf"/>
</dbReference>
<protein>
    <submittedName>
        <fullName evidence="5">Ras GEF</fullName>
    </submittedName>
</protein>
<dbReference type="InterPro" id="IPR036964">
    <property type="entry name" value="RASGEF_cat_dom_sf"/>
</dbReference>
<feature type="domain" description="N-terminal Ras-GEF" evidence="4">
    <location>
        <begin position="382"/>
        <end position="509"/>
    </location>
</feature>
<dbReference type="AlphaFoldDB" id="A0A4P9YL48"/>
<gene>
    <name evidence="5" type="ORF">ROZALSC1DRAFT_28278</name>
</gene>
<dbReference type="PROSITE" id="PS50009">
    <property type="entry name" value="RASGEF_CAT"/>
    <property type="match status" value="1"/>
</dbReference>
<dbReference type="GO" id="GO:0005085">
    <property type="term" value="F:guanyl-nucleotide exchange factor activity"/>
    <property type="evidence" value="ECO:0007669"/>
    <property type="project" value="UniProtKB-KW"/>
</dbReference>
<evidence type="ECO:0000313" key="5">
    <source>
        <dbReference type="EMBL" id="RKP20215.1"/>
    </source>
</evidence>
<reference evidence="6" key="1">
    <citation type="journal article" date="2018" name="Nat. Microbiol.">
        <title>Leveraging single-cell genomics to expand the fungal tree of life.</title>
        <authorList>
            <person name="Ahrendt S.R."/>
            <person name="Quandt C.A."/>
            <person name="Ciobanu D."/>
            <person name="Clum A."/>
            <person name="Salamov A."/>
            <person name="Andreopoulos B."/>
            <person name="Cheng J.F."/>
            <person name="Woyke T."/>
            <person name="Pelin A."/>
            <person name="Henrissat B."/>
            <person name="Reynolds N.K."/>
            <person name="Benny G.L."/>
            <person name="Smith M.E."/>
            <person name="James T.Y."/>
            <person name="Grigoriev I.V."/>
        </authorList>
    </citation>
    <scope>NUCLEOTIDE SEQUENCE [LARGE SCALE GENOMIC DNA]</scope>
    <source>
        <strain evidence="6">CSF55</strain>
    </source>
</reference>
<keyword evidence="1 2" id="KW-0344">Guanine-nucleotide releasing factor</keyword>
<name>A0A4P9YL48_ROZAC</name>
<dbReference type="EMBL" id="ML005096">
    <property type="protein sequence ID" value="RKP20215.1"/>
    <property type="molecule type" value="Genomic_DNA"/>
</dbReference>
<dbReference type="InterPro" id="IPR008937">
    <property type="entry name" value="Ras-like_GEF"/>
</dbReference>
<dbReference type="Pfam" id="PF00617">
    <property type="entry name" value="RasGEF"/>
    <property type="match status" value="1"/>
</dbReference>
<dbReference type="InterPro" id="IPR001895">
    <property type="entry name" value="RASGEF_cat_dom"/>
</dbReference>
<organism evidence="5 6">
    <name type="scientific">Rozella allomycis (strain CSF55)</name>
    <dbReference type="NCBI Taxonomy" id="988480"/>
    <lineage>
        <taxon>Eukaryota</taxon>
        <taxon>Fungi</taxon>
        <taxon>Fungi incertae sedis</taxon>
        <taxon>Cryptomycota</taxon>
        <taxon>Cryptomycota incertae sedis</taxon>
        <taxon>Rozella</taxon>
    </lineage>
</organism>
<dbReference type="Proteomes" id="UP000281549">
    <property type="component" value="Unassembled WGS sequence"/>
</dbReference>
<sequence>MPQRSLSIDSLKQIVTQNSSKNRSKSLDSIQCHDLNTHQEYTDAISLKIVFDNVIYSFILQSSDTTKTNLQFDGYQTRKLDEYYLGYIKNSHNVKLMETLPEGCQLYDELQKTKISRLFICFKNALSSICISDEKGLMSKIEYSYYDSVKEIIDKKLKNVKNNQEFGLYVPNWDTWLNLNYKLTQYYFEPNHVVHVRQMNQLIETSVIYKANIYHIKVFLNETAAKCISLLRLQLPDAERKGCGFYLYSKTTDTVIPQDELVCMFYNFKLELIKPFSQMKLREINGRDMAMHFENKPCNTIKDLNSLLFYATPRGSYDHCLAYTNSLKTLSSASNLSNLIGETLMISPKLCKIFIHLYLEVEIVCFFKVCFAKPLAYYIPWNVIKLQSIVYEKDKNSLVHVKEDSNFVKTMMFTYRLHSTPATFFKGLKESYFLVRNFKTKFFHAFEQERDSKQLKLCQILQIWTKQYSRDFQDVKSTEFVLDEMELFIRETVFYDHPSIAQHLLINIVNIDKHKEDSTGHQTIIAVGIKLYVHRSTGLFNQSKFVSHLVLWLVSSILHDSNPHIVIEKVIKIAAELHTFKDFSGLMACIAALNHGAIQRLKAEFEKVDHKLIKKFGDLEKLMSIESSYKNYRAHLKNCSGPIVPYM</sequence>
<dbReference type="Gene3D" id="1.10.840.10">
    <property type="entry name" value="Ras guanine-nucleotide exchange factors catalytic domain"/>
    <property type="match status" value="1"/>
</dbReference>
<dbReference type="InterPro" id="IPR000651">
    <property type="entry name" value="Ras-like_Gua-exchang_fac_N"/>
</dbReference>
<dbReference type="GO" id="GO:0007265">
    <property type="term" value="P:Ras protein signal transduction"/>
    <property type="evidence" value="ECO:0007669"/>
    <property type="project" value="TreeGrafter"/>
</dbReference>
<proteinExistence type="predicted"/>
<evidence type="ECO:0000256" key="1">
    <source>
        <dbReference type="ARBA" id="ARBA00022658"/>
    </source>
</evidence>